<dbReference type="Proteomes" id="UP000031443">
    <property type="component" value="Unassembled WGS sequence"/>
</dbReference>
<evidence type="ECO:0000313" key="1">
    <source>
        <dbReference type="EMBL" id="EMP36567.1"/>
    </source>
</evidence>
<name>M7C7L5_CHEMY</name>
<sequence length="70" mass="7555">MLSGSLLLHLSSPAMRPTRPAPSVLFGSLGHPHFSPILKSAAIAFEPSSETPRIVGSDSDYEAWLPIIWL</sequence>
<evidence type="ECO:0000313" key="2">
    <source>
        <dbReference type="Proteomes" id="UP000031443"/>
    </source>
</evidence>
<accession>M7C7L5</accession>
<gene>
    <name evidence="1" type="ORF">UY3_06257</name>
</gene>
<reference evidence="2" key="1">
    <citation type="journal article" date="2013" name="Nat. Genet.">
        <title>The draft genomes of soft-shell turtle and green sea turtle yield insights into the development and evolution of the turtle-specific body plan.</title>
        <authorList>
            <person name="Wang Z."/>
            <person name="Pascual-Anaya J."/>
            <person name="Zadissa A."/>
            <person name="Li W."/>
            <person name="Niimura Y."/>
            <person name="Huang Z."/>
            <person name="Li C."/>
            <person name="White S."/>
            <person name="Xiong Z."/>
            <person name="Fang D."/>
            <person name="Wang B."/>
            <person name="Ming Y."/>
            <person name="Chen Y."/>
            <person name="Zheng Y."/>
            <person name="Kuraku S."/>
            <person name="Pignatelli M."/>
            <person name="Herrero J."/>
            <person name="Beal K."/>
            <person name="Nozawa M."/>
            <person name="Li Q."/>
            <person name="Wang J."/>
            <person name="Zhang H."/>
            <person name="Yu L."/>
            <person name="Shigenobu S."/>
            <person name="Wang J."/>
            <person name="Liu J."/>
            <person name="Flicek P."/>
            <person name="Searle S."/>
            <person name="Wang J."/>
            <person name="Kuratani S."/>
            <person name="Yin Y."/>
            <person name="Aken B."/>
            <person name="Zhang G."/>
            <person name="Irie N."/>
        </authorList>
    </citation>
    <scope>NUCLEOTIDE SEQUENCE [LARGE SCALE GENOMIC DNA]</scope>
</reference>
<dbReference type="EMBL" id="KB524693">
    <property type="protein sequence ID" value="EMP36567.1"/>
    <property type="molecule type" value="Genomic_DNA"/>
</dbReference>
<organism evidence="1 2">
    <name type="scientific">Chelonia mydas</name>
    <name type="common">Green sea-turtle</name>
    <name type="synonym">Chelonia agassizi</name>
    <dbReference type="NCBI Taxonomy" id="8469"/>
    <lineage>
        <taxon>Eukaryota</taxon>
        <taxon>Metazoa</taxon>
        <taxon>Chordata</taxon>
        <taxon>Craniata</taxon>
        <taxon>Vertebrata</taxon>
        <taxon>Euteleostomi</taxon>
        <taxon>Archelosauria</taxon>
        <taxon>Testudinata</taxon>
        <taxon>Testudines</taxon>
        <taxon>Cryptodira</taxon>
        <taxon>Durocryptodira</taxon>
        <taxon>Americhelydia</taxon>
        <taxon>Chelonioidea</taxon>
        <taxon>Cheloniidae</taxon>
        <taxon>Chelonia</taxon>
    </lineage>
</organism>
<protein>
    <submittedName>
        <fullName evidence="1">Uncharacterized protein</fullName>
    </submittedName>
</protein>
<proteinExistence type="predicted"/>
<dbReference type="AlphaFoldDB" id="M7C7L5"/>
<keyword evidence="2" id="KW-1185">Reference proteome</keyword>